<dbReference type="Proteomes" id="UP000237839">
    <property type="component" value="Unassembled WGS sequence"/>
</dbReference>
<protein>
    <submittedName>
        <fullName evidence="4">Fic/DOC family</fullName>
    </submittedName>
</protein>
<feature type="active site" evidence="1">
    <location>
        <position position="200"/>
    </location>
</feature>
<evidence type="ECO:0000313" key="4">
    <source>
        <dbReference type="EMBL" id="PRC94301.1"/>
    </source>
</evidence>
<evidence type="ECO:0000256" key="1">
    <source>
        <dbReference type="PIRSR" id="PIRSR640198-1"/>
    </source>
</evidence>
<feature type="binding site" evidence="2">
    <location>
        <begin position="154"/>
        <end position="157"/>
    </location>
    <ligand>
        <name>ATP</name>
        <dbReference type="ChEBI" id="CHEBI:30616"/>
    </ligand>
</feature>
<sequence>MYSKANQFEPLIPSPMPQALIDKASEISTSSLRLTSAAHPSARSAIREIVRSLNSYYSNRIEGQGTHPQNIERALRMEFSDKPDIARLQRVALAHIEAERALENRVLGGQSAMSSNFLIASHHALYSRLEVEDRTTVDGHIIVPGEVRTQEVEVGTHVAPTASSLLNFFERMDEVYDRSTGWDLKLISVACEHHRAAWVHPFRDGNGRSVRLQSHCALWNLSDGLWSPSRGIARTVNTYYAKLHNADMPRRGDLDGRGNLTTAGLNEWVEYFLDICLDQVNFMSKMLDLDGMKRRIEALITFRSMHDKGMRAEAILPLFHVFAAGPITRGEFTQISGLGDRTARSLLSRLLATGLLVSDTALGPVRFGLPLDSLQFLFPELYPEAATSPD</sequence>
<feature type="domain" description="Fido" evidence="3">
    <location>
        <begin position="113"/>
        <end position="274"/>
    </location>
</feature>
<evidence type="ECO:0000313" key="5">
    <source>
        <dbReference type="Proteomes" id="UP000237839"/>
    </source>
</evidence>
<keyword evidence="5" id="KW-1185">Reference proteome</keyword>
<dbReference type="Gene3D" id="1.10.3290.10">
    <property type="entry name" value="Fido-like domain"/>
    <property type="match status" value="1"/>
</dbReference>
<dbReference type="OrthoDB" id="9813719at2"/>
<dbReference type="AlphaFoldDB" id="A0A2S9H2U5"/>
<dbReference type="PANTHER" id="PTHR13504:SF38">
    <property type="entry name" value="FIDO DOMAIN-CONTAINING PROTEIN"/>
    <property type="match status" value="1"/>
</dbReference>
<organism evidence="4 5">
    <name type="scientific">Solimicrobium silvestre</name>
    <dbReference type="NCBI Taxonomy" id="2099400"/>
    <lineage>
        <taxon>Bacteria</taxon>
        <taxon>Pseudomonadati</taxon>
        <taxon>Pseudomonadota</taxon>
        <taxon>Betaproteobacteria</taxon>
        <taxon>Burkholderiales</taxon>
        <taxon>Oxalobacteraceae</taxon>
        <taxon>Solimicrobium</taxon>
    </lineage>
</organism>
<accession>A0A2S9H2U5</accession>
<dbReference type="PANTHER" id="PTHR13504">
    <property type="entry name" value="FIDO DOMAIN-CONTAINING PROTEIN DDB_G0283145"/>
    <property type="match status" value="1"/>
</dbReference>
<dbReference type="EMBL" id="PUGF01000003">
    <property type="protein sequence ID" value="PRC94301.1"/>
    <property type="molecule type" value="Genomic_DNA"/>
</dbReference>
<dbReference type="Pfam" id="PF02661">
    <property type="entry name" value="Fic"/>
    <property type="match status" value="1"/>
</dbReference>
<keyword evidence="2" id="KW-0547">Nucleotide-binding</keyword>
<dbReference type="SUPFAM" id="SSF140931">
    <property type="entry name" value="Fic-like"/>
    <property type="match status" value="1"/>
</dbReference>
<dbReference type="PROSITE" id="PS51459">
    <property type="entry name" value="FIDO"/>
    <property type="match status" value="1"/>
</dbReference>
<dbReference type="InterPro" id="IPR003812">
    <property type="entry name" value="Fido"/>
</dbReference>
<dbReference type="GO" id="GO:0005524">
    <property type="term" value="F:ATP binding"/>
    <property type="evidence" value="ECO:0007669"/>
    <property type="project" value="UniProtKB-KW"/>
</dbReference>
<comment type="caution">
    <text evidence="4">The sequence shown here is derived from an EMBL/GenBank/DDBJ whole genome shotgun (WGS) entry which is preliminary data.</text>
</comment>
<keyword evidence="2" id="KW-0067">ATP-binding</keyword>
<dbReference type="InterPro" id="IPR036597">
    <property type="entry name" value="Fido-like_dom_sf"/>
</dbReference>
<dbReference type="InterPro" id="IPR040198">
    <property type="entry name" value="Fido_containing"/>
</dbReference>
<reference evidence="4 5" key="1">
    <citation type="submission" date="2018-02" db="EMBL/GenBank/DDBJ databases">
        <title>Solimicrobium silvestre gen. nov., sp. nov., isolated from alpine forest soil.</title>
        <authorList>
            <person name="Margesin R."/>
            <person name="Albuquerque L."/>
            <person name="Zhang D.-C."/>
            <person name="Froufe H.J.C."/>
            <person name="Severino R."/>
            <person name="Roxo I."/>
            <person name="Egas C."/>
            <person name="Da Costa M.S."/>
        </authorList>
    </citation>
    <scope>NUCLEOTIDE SEQUENCE [LARGE SCALE GENOMIC DNA]</scope>
    <source>
        <strain evidence="4 5">S20-91</strain>
    </source>
</reference>
<evidence type="ECO:0000259" key="3">
    <source>
        <dbReference type="PROSITE" id="PS51459"/>
    </source>
</evidence>
<proteinExistence type="predicted"/>
<gene>
    <name evidence="4" type="ORF">S2091_0922</name>
</gene>
<feature type="binding site" evidence="2">
    <location>
        <begin position="204"/>
        <end position="211"/>
    </location>
    <ligand>
        <name>ATP</name>
        <dbReference type="ChEBI" id="CHEBI:30616"/>
    </ligand>
</feature>
<name>A0A2S9H2U5_9BURK</name>
<evidence type="ECO:0000256" key="2">
    <source>
        <dbReference type="PIRSR" id="PIRSR640198-2"/>
    </source>
</evidence>